<evidence type="ECO:0000313" key="13">
    <source>
        <dbReference type="EMBL" id="PMS15650.1"/>
    </source>
</evidence>
<dbReference type="PANTHER" id="PTHR34501:SF9">
    <property type="entry name" value="MAJOR OUTER MEMBRANE PROTEIN P.IA"/>
    <property type="match status" value="1"/>
</dbReference>
<dbReference type="Pfam" id="PF13609">
    <property type="entry name" value="Porin_4"/>
    <property type="match status" value="1"/>
</dbReference>
<dbReference type="Proteomes" id="UP000235347">
    <property type="component" value="Unassembled WGS sequence"/>
</dbReference>
<organism evidence="13 14">
    <name type="scientific">Trinickia soli</name>
    <dbReference type="NCBI Taxonomy" id="380675"/>
    <lineage>
        <taxon>Bacteria</taxon>
        <taxon>Pseudomonadati</taxon>
        <taxon>Pseudomonadota</taxon>
        <taxon>Betaproteobacteria</taxon>
        <taxon>Burkholderiales</taxon>
        <taxon>Burkholderiaceae</taxon>
        <taxon>Trinickia</taxon>
    </lineage>
</organism>
<evidence type="ECO:0000256" key="2">
    <source>
        <dbReference type="ARBA" id="ARBA00011233"/>
    </source>
</evidence>
<dbReference type="InterPro" id="IPR002299">
    <property type="entry name" value="Porin_Neis"/>
</dbReference>
<accession>A0A2N7VES8</accession>
<evidence type="ECO:0000259" key="12">
    <source>
        <dbReference type="Pfam" id="PF13609"/>
    </source>
</evidence>
<evidence type="ECO:0000256" key="8">
    <source>
        <dbReference type="ARBA" id="ARBA00023114"/>
    </source>
</evidence>
<keyword evidence="10" id="KW-0998">Cell outer membrane</keyword>
<gene>
    <name evidence="13" type="ORF">C0Z19_27195</name>
</gene>
<evidence type="ECO:0000256" key="11">
    <source>
        <dbReference type="SAM" id="SignalP"/>
    </source>
</evidence>
<keyword evidence="14" id="KW-1185">Reference proteome</keyword>
<sequence>MKKTLVVAAVSASFAVAAHAQSSVTLYGLIDAGLSYTSNVGGKSNWQQTSGGINQSRFGLKGSEDLGNGLKAIFTLESGFNLNSGRFANSGSEFNRQSFVGLSSNYGTVTLGRQYDAAQDYLAPLSATGSWGGTSFAHVGNFDNLNTNGGFAVNNSIKFTSANYAGFTFGATYGFSNQAGGFATNREYSLGAAYELQGLRVAAAYSQLNNPLSGTGASDGSYLGQFGNAVAAAVAVNPNATIGNARQRTYGVGASYAFGAAQVGALWTQARLDNVQNLPLSLRQDNYEVNAKYNLTPALGLGVAYTFSNSRVSLAGTQAKVRFHQIGAQADYALSKRTDVYAQVVYQHASSGGAASIYNGGFIGNAVSSSDNQTAATIGLRHRF</sequence>
<keyword evidence="7" id="KW-0406">Ion transport</keyword>
<keyword evidence="6 11" id="KW-0732">Signal</keyword>
<feature type="domain" description="Porin" evidence="12">
    <location>
        <begin position="8"/>
        <end position="349"/>
    </location>
</feature>
<dbReference type="SUPFAM" id="SSF56935">
    <property type="entry name" value="Porins"/>
    <property type="match status" value="1"/>
</dbReference>
<dbReference type="AlphaFoldDB" id="A0A2N7VES8"/>
<dbReference type="PRINTS" id="PR00182">
    <property type="entry name" value="ECOLNEIPORIN"/>
</dbReference>
<evidence type="ECO:0000256" key="1">
    <source>
        <dbReference type="ARBA" id="ARBA00004571"/>
    </source>
</evidence>
<dbReference type="PRINTS" id="PR00184">
    <property type="entry name" value="NEISSPPORIN"/>
</dbReference>
<keyword evidence="9" id="KW-0472">Membrane</keyword>
<feature type="chain" id="PRO_5014614296" evidence="11">
    <location>
        <begin position="21"/>
        <end position="384"/>
    </location>
</feature>
<name>A0A2N7VES8_9BURK</name>
<reference evidence="13 14" key="1">
    <citation type="submission" date="2018-01" db="EMBL/GenBank/DDBJ databases">
        <title>Whole genome analyses suggest that Burkholderia sensu lato contains two further novel genera in the rhizoxinica-symbiotica group Mycetohabitans gen. nov., and Trinickia gen. nov.: implications for the evolution of diazotrophy and nodulation in the Burkholderiaceae.</title>
        <authorList>
            <person name="Estrada-de los Santos P."/>
            <person name="Palmer M."/>
            <person name="Chavez-Ramirez B."/>
            <person name="Beukes C."/>
            <person name="Steenkamp E.T."/>
            <person name="Hirsch A.M."/>
            <person name="Manyaka P."/>
            <person name="Maluk M."/>
            <person name="Lafos M."/>
            <person name="Crook M."/>
            <person name="Gross E."/>
            <person name="Simon M.F."/>
            <person name="Bueno dos Reis Junior F."/>
            <person name="Poole P.S."/>
            <person name="Venter S.N."/>
            <person name="James E.K."/>
        </authorList>
    </citation>
    <scope>NUCLEOTIDE SEQUENCE [LARGE SCALE GENOMIC DNA]</scope>
    <source>
        <strain evidence="13 14">GP25-8</strain>
    </source>
</reference>
<proteinExistence type="predicted"/>
<evidence type="ECO:0000256" key="6">
    <source>
        <dbReference type="ARBA" id="ARBA00022729"/>
    </source>
</evidence>
<evidence type="ECO:0000313" key="14">
    <source>
        <dbReference type="Proteomes" id="UP000235347"/>
    </source>
</evidence>
<dbReference type="GO" id="GO:0034220">
    <property type="term" value="P:monoatomic ion transmembrane transport"/>
    <property type="evidence" value="ECO:0007669"/>
    <property type="project" value="InterPro"/>
</dbReference>
<evidence type="ECO:0000256" key="7">
    <source>
        <dbReference type="ARBA" id="ARBA00023065"/>
    </source>
</evidence>
<dbReference type="GO" id="GO:0009279">
    <property type="term" value="C:cell outer membrane"/>
    <property type="evidence" value="ECO:0007669"/>
    <property type="project" value="UniProtKB-SubCell"/>
</dbReference>
<dbReference type="PANTHER" id="PTHR34501">
    <property type="entry name" value="PROTEIN YDDL-RELATED"/>
    <property type="match status" value="1"/>
</dbReference>
<evidence type="ECO:0000256" key="10">
    <source>
        <dbReference type="ARBA" id="ARBA00023237"/>
    </source>
</evidence>
<keyword evidence="5" id="KW-0812">Transmembrane</keyword>
<dbReference type="RefSeq" id="WP_102612928.1">
    <property type="nucleotide sequence ID" value="NZ_CADIKD010000031.1"/>
</dbReference>
<dbReference type="EMBL" id="PNYB01000044">
    <property type="protein sequence ID" value="PMS15650.1"/>
    <property type="molecule type" value="Genomic_DNA"/>
</dbReference>
<keyword evidence="8" id="KW-0626">Porin</keyword>
<comment type="subcellular location">
    <subcellularLocation>
        <location evidence="1">Cell outer membrane</location>
        <topology evidence="1">Multi-pass membrane protein</topology>
    </subcellularLocation>
</comment>
<comment type="caution">
    <text evidence="13">The sequence shown here is derived from an EMBL/GenBank/DDBJ whole genome shotgun (WGS) entry which is preliminary data.</text>
</comment>
<evidence type="ECO:0000256" key="5">
    <source>
        <dbReference type="ARBA" id="ARBA00022692"/>
    </source>
</evidence>
<feature type="signal peptide" evidence="11">
    <location>
        <begin position="1"/>
        <end position="20"/>
    </location>
</feature>
<evidence type="ECO:0000256" key="3">
    <source>
        <dbReference type="ARBA" id="ARBA00022448"/>
    </source>
</evidence>
<dbReference type="GO" id="GO:0015288">
    <property type="term" value="F:porin activity"/>
    <property type="evidence" value="ECO:0007669"/>
    <property type="project" value="UniProtKB-KW"/>
</dbReference>
<protein>
    <submittedName>
        <fullName evidence="13">Porin</fullName>
    </submittedName>
</protein>
<keyword evidence="3" id="KW-0813">Transport</keyword>
<dbReference type="InterPro" id="IPR023614">
    <property type="entry name" value="Porin_dom_sf"/>
</dbReference>
<dbReference type="Gene3D" id="2.40.160.10">
    <property type="entry name" value="Porin"/>
    <property type="match status" value="1"/>
</dbReference>
<keyword evidence="4" id="KW-1134">Transmembrane beta strand</keyword>
<dbReference type="InterPro" id="IPR033900">
    <property type="entry name" value="Gram_neg_porin_domain"/>
</dbReference>
<dbReference type="CDD" id="cd00342">
    <property type="entry name" value="gram_neg_porins"/>
    <property type="match status" value="1"/>
</dbReference>
<dbReference type="InterPro" id="IPR001702">
    <property type="entry name" value="Porin_Gram-ve"/>
</dbReference>
<dbReference type="InterPro" id="IPR050298">
    <property type="entry name" value="Gram-neg_bact_OMP"/>
</dbReference>
<evidence type="ECO:0000256" key="4">
    <source>
        <dbReference type="ARBA" id="ARBA00022452"/>
    </source>
</evidence>
<evidence type="ECO:0000256" key="9">
    <source>
        <dbReference type="ARBA" id="ARBA00023136"/>
    </source>
</evidence>
<comment type="subunit">
    <text evidence="2">Homotrimer.</text>
</comment>
<dbReference type="GO" id="GO:0046930">
    <property type="term" value="C:pore complex"/>
    <property type="evidence" value="ECO:0007669"/>
    <property type="project" value="UniProtKB-KW"/>
</dbReference>